<dbReference type="EMBL" id="UYRS01018513">
    <property type="protein sequence ID" value="VDK36962.1"/>
    <property type="molecule type" value="Genomic_DNA"/>
</dbReference>
<dbReference type="InterPro" id="IPR029060">
    <property type="entry name" value="PIN-like_dom_sf"/>
</dbReference>
<keyword evidence="3" id="KW-1185">Reference proteome</keyword>
<accession>A0A0R3W899</accession>
<evidence type="ECO:0000313" key="3">
    <source>
        <dbReference type="Proteomes" id="UP000282613"/>
    </source>
</evidence>
<dbReference type="WBParaSite" id="TASK_0000656901-mRNA-1">
    <property type="protein sequence ID" value="TASK_0000656901-mRNA-1"/>
    <property type="gene ID" value="TASK_0000656901"/>
</dbReference>
<dbReference type="Proteomes" id="UP000282613">
    <property type="component" value="Unassembled WGS sequence"/>
</dbReference>
<proteinExistence type="inferred from homology"/>
<reference evidence="2 3" key="2">
    <citation type="submission" date="2018-11" db="EMBL/GenBank/DDBJ databases">
        <authorList>
            <consortium name="Pathogen Informatics"/>
        </authorList>
    </citation>
    <scope>NUCLEOTIDE SEQUENCE [LARGE SCALE GENOMIC DNA]</scope>
</reference>
<organism evidence="4">
    <name type="scientific">Taenia asiatica</name>
    <name type="common">Asian tapeworm</name>
    <dbReference type="NCBI Taxonomy" id="60517"/>
    <lineage>
        <taxon>Eukaryota</taxon>
        <taxon>Metazoa</taxon>
        <taxon>Spiralia</taxon>
        <taxon>Lophotrochozoa</taxon>
        <taxon>Platyhelminthes</taxon>
        <taxon>Cestoda</taxon>
        <taxon>Eucestoda</taxon>
        <taxon>Cyclophyllidea</taxon>
        <taxon>Taeniidae</taxon>
        <taxon>Taenia</taxon>
    </lineage>
</organism>
<dbReference type="SUPFAM" id="SSF88723">
    <property type="entry name" value="PIN domain-like"/>
    <property type="match status" value="1"/>
</dbReference>
<dbReference type="PANTHER" id="PTHR15665">
    <property type="entry name" value="ASTEROID PROTEIN"/>
    <property type="match status" value="1"/>
</dbReference>
<evidence type="ECO:0000313" key="2">
    <source>
        <dbReference type="EMBL" id="VDK36962.1"/>
    </source>
</evidence>
<dbReference type="PANTHER" id="PTHR15665:SF1">
    <property type="entry name" value="PROTEIN ASTEROID HOMOLOG 1"/>
    <property type="match status" value="1"/>
</dbReference>
<name>A0A0R3W899_TAEAS</name>
<dbReference type="InterPro" id="IPR026832">
    <property type="entry name" value="Asteroid"/>
</dbReference>
<sequence length="219" mass="24952">MGVRGLTSYIRNNDYNFRQIRLQNSYIVFDGHNIVNKLYLHFPIYTQYNGEYLTYDIVVQDFLNNLRKCNLEPIFVFDGIHEASKVPTVLRRGNDRLITLSNLQKEATRGIASDGSSNAFQVAIQPHLAFLTFNLALDRFGVRKVVVDFEADQLAAALAIYLDAPLVSNDSDFFIFAPYWAEHGGLTFVPTDLFDFQTPRAYEGGFYIEAQQFVGREGP</sequence>
<comment type="similarity">
    <text evidence="1">Belongs to the asteroid family.</text>
</comment>
<evidence type="ECO:0000313" key="4">
    <source>
        <dbReference type="WBParaSite" id="TASK_0000656901-mRNA-1"/>
    </source>
</evidence>
<protein>
    <submittedName>
        <fullName evidence="4">XPG_I_2 domain-containing protein</fullName>
    </submittedName>
</protein>
<dbReference type="AlphaFoldDB" id="A0A0R3W899"/>
<dbReference type="OrthoDB" id="25987at2759"/>
<dbReference type="Gene3D" id="3.40.50.1010">
    <property type="entry name" value="5'-nuclease"/>
    <property type="match status" value="1"/>
</dbReference>
<evidence type="ECO:0000256" key="1">
    <source>
        <dbReference type="ARBA" id="ARBA00007398"/>
    </source>
</evidence>
<dbReference type="STRING" id="60517.A0A0R3W899"/>
<reference evidence="4" key="1">
    <citation type="submission" date="2017-02" db="UniProtKB">
        <authorList>
            <consortium name="WormBaseParasite"/>
        </authorList>
    </citation>
    <scope>IDENTIFICATION</scope>
</reference>
<gene>
    <name evidence="2" type="ORF">TASK_LOCUS6570</name>
</gene>